<protein>
    <submittedName>
        <fullName evidence="2">Ubiquinone/menaquinone biosynthesis C-methylase UbiE</fullName>
    </submittedName>
</protein>
<gene>
    <name evidence="2" type="ORF">SAMN05216378_5054</name>
</gene>
<dbReference type="AlphaFoldDB" id="A0A1I2FVC0"/>
<dbReference type="Pfam" id="PF13649">
    <property type="entry name" value="Methyltransf_25"/>
    <property type="match status" value="1"/>
</dbReference>
<dbReference type="OrthoDB" id="9800454at2"/>
<dbReference type="PANTHER" id="PTHR43591">
    <property type="entry name" value="METHYLTRANSFERASE"/>
    <property type="match status" value="1"/>
</dbReference>
<keyword evidence="2" id="KW-0489">Methyltransferase</keyword>
<dbReference type="SUPFAM" id="SSF53335">
    <property type="entry name" value="S-adenosyl-L-methionine-dependent methyltransferases"/>
    <property type="match status" value="1"/>
</dbReference>
<dbReference type="EMBL" id="FOMT01000005">
    <property type="protein sequence ID" value="SFF08903.1"/>
    <property type="molecule type" value="Genomic_DNA"/>
</dbReference>
<feature type="domain" description="Methyltransferase" evidence="1">
    <location>
        <begin position="63"/>
        <end position="161"/>
    </location>
</feature>
<keyword evidence="2" id="KW-0830">Ubiquinone</keyword>
<dbReference type="Proteomes" id="UP000198855">
    <property type="component" value="Unassembled WGS sequence"/>
</dbReference>
<dbReference type="STRING" id="1045775.SAMN05216378_5054"/>
<dbReference type="RefSeq" id="WP_091189171.1">
    <property type="nucleotide sequence ID" value="NZ_FOMT01000005.1"/>
</dbReference>
<evidence type="ECO:0000313" key="2">
    <source>
        <dbReference type="EMBL" id="SFF08903.1"/>
    </source>
</evidence>
<name>A0A1I2FVC0_9BACL</name>
<proteinExistence type="predicted"/>
<keyword evidence="3" id="KW-1185">Reference proteome</keyword>
<reference evidence="3" key="1">
    <citation type="submission" date="2016-10" db="EMBL/GenBank/DDBJ databases">
        <authorList>
            <person name="Varghese N."/>
            <person name="Submissions S."/>
        </authorList>
    </citation>
    <scope>NUCLEOTIDE SEQUENCE [LARGE SCALE GENOMIC DNA]</scope>
    <source>
        <strain evidence="3">CGMCC 1.10784</strain>
    </source>
</reference>
<keyword evidence="2" id="KW-0808">Transferase</keyword>
<organism evidence="2 3">
    <name type="scientific">Paenibacillus catalpae</name>
    <dbReference type="NCBI Taxonomy" id="1045775"/>
    <lineage>
        <taxon>Bacteria</taxon>
        <taxon>Bacillati</taxon>
        <taxon>Bacillota</taxon>
        <taxon>Bacilli</taxon>
        <taxon>Bacillales</taxon>
        <taxon>Paenibacillaceae</taxon>
        <taxon>Paenibacillus</taxon>
    </lineage>
</organism>
<dbReference type="CDD" id="cd02440">
    <property type="entry name" value="AdoMet_MTases"/>
    <property type="match status" value="1"/>
</dbReference>
<dbReference type="Gene3D" id="3.40.50.150">
    <property type="entry name" value="Vaccinia Virus protein VP39"/>
    <property type="match status" value="1"/>
</dbReference>
<evidence type="ECO:0000259" key="1">
    <source>
        <dbReference type="Pfam" id="PF13649"/>
    </source>
</evidence>
<dbReference type="GO" id="GO:0032259">
    <property type="term" value="P:methylation"/>
    <property type="evidence" value="ECO:0007669"/>
    <property type="project" value="UniProtKB-KW"/>
</dbReference>
<dbReference type="GO" id="GO:0008168">
    <property type="term" value="F:methyltransferase activity"/>
    <property type="evidence" value="ECO:0007669"/>
    <property type="project" value="UniProtKB-KW"/>
</dbReference>
<dbReference type="InterPro" id="IPR029063">
    <property type="entry name" value="SAM-dependent_MTases_sf"/>
</dbReference>
<evidence type="ECO:0000313" key="3">
    <source>
        <dbReference type="Proteomes" id="UP000198855"/>
    </source>
</evidence>
<sequence>MAQLFERLNLKEYLDGDGVEPLELEKSLREVWGVNRYLGGNPALFVHLDRLMRKLAPSEPIRVLDVATGLADLPVAFIDWCKKRGRSVSLVAVDNHPQIVQLAARRTDAYPSIEILLADATALPFEDQSFDLAFCNLALHHLDEESAVKLFAEMARVTRSGWVVTDLERHRLAYFAAKLLAKFVWKSPVTRHDGPLSVQRSFTPQEAKQLVALAGVKAAVHKHFPFRLAVVGHE</sequence>
<dbReference type="PANTHER" id="PTHR43591:SF24">
    <property type="entry name" value="2-METHOXY-6-POLYPRENYL-1,4-BENZOQUINOL METHYLASE, MITOCHONDRIAL"/>
    <property type="match status" value="1"/>
</dbReference>
<dbReference type="InterPro" id="IPR041698">
    <property type="entry name" value="Methyltransf_25"/>
</dbReference>
<accession>A0A1I2FVC0</accession>